<dbReference type="NCBIfam" id="NF033551">
    <property type="entry name" value="transpos_IS1182"/>
    <property type="match status" value="1"/>
</dbReference>
<accession>A0A9Q9CQR7</accession>
<evidence type="ECO:0000259" key="1">
    <source>
        <dbReference type="Pfam" id="PF05598"/>
    </source>
</evidence>
<dbReference type="Pfam" id="PF05598">
    <property type="entry name" value="DUF772"/>
    <property type="match status" value="1"/>
</dbReference>
<evidence type="ECO:0000313" key="3">
    <source>
        <dbReference type="EMBL" id="UUF08972.1"/>
    </source>
</evidence>
<dbReference type="InterPro" id="IPR008490">
    <property type="entry name" value="Transposase_InsH_N"/>
</dbReference>
<dbReference type="InterPro" id="IPR047629">
    <property type="entry name" value="IS1182_transpos"/>
</dbReference>
<feature type="domain" description="Transposase InsH N-terminal" evidence="1">
    <location>
        <begin position="29"/>
        <end position="117"/>
    </location>
</feature>
<reference evidence="3" key="1">
    <citation type="submission" date="2021-03" db="EMBL/GenBank/DDBJ databases">
        <title>Comparative Genomics and Metabolomics in the genus Turicibacter.</title>
        <authorList>
            <person name="Maki J."/>
            <person name="Looft T."/>
        </authorList>
    </citation>
    <scope>NUCLEOTIDE SEQUENCE</scope>
    <source>
        <strain evidence="3">ISU324</strain>
    </source>
</reference>
<dbReference type="Proteomes" id="UP001058072">
    <property type="component" value="Chromosome"/>
</dbReference>
<protein>
    <submittedName>
        <fullName evidence="3">IS1182 family transposase</fullName>
    </submittedName>
</protein>
<feature type="domain" description="Transposase DDE" evidence="2">
    <location>
        <begin position="393"/>
        <end position="520"/>
    </location>
</feature>
<dbReference type="PANTHER" id="PTHR33408">
    <property type="entry name" value="TRANSPOSASE"/>
    <property type="match status" value="1"/>
</dbReference>
<gene>
    <name evidence="3" type="ORF">J0J70_02905</name>
</gene>
<dbReference type="AlphaFoldDB" id="A0A9Q9CQR7"/>
<dbReference type="InterPro" id="IPR025668">
    <property type="entry name" value="Tnp_DDE_dom"/>
</dbReference>
<name>A0A9Q9CQR7_9FIRM</name>
<sequence length="538" mass="62733">MLKKENIHQDYTTYSAGYQLSLTMDIQVYIAPHDPVRLLNQLLEGLDDKKLLSTYSDQGRNSVVPPVIMFKILVYAYMNRAFSSREIQRLCQRDIHFIWLLNGYPAPSHHTINRFRKHHLSDGVMEDLFDQWIERLHALDEIHFKNLFIDGTKIEANANRYSFVWLKSVTKNESKLHTKIEKLLQQINEMYLTTYQFNSTQPLDVLESCLMNLKQRVIEQSIEFVSGKGKRKTVLQRQVEALEDYIEKQNMYLTYQERIGEHRSSCSKTDVDATFMRMKDDHMKNGQLKPGYNVQIGVEAEYIVHVGIFSSANDVTTLIPFLTSMESRLSNTFERVIADAGYESEENYAYLKENHQKVFIKPLNYEASKTRKYKAQLGKRENMAYDELTDTYTCANGRVLKPIEVKSRESRTGYRKEVTIYECETCQDCPLRSKCTKAKEGNHKRIEVSKKMLSLRTESLENIQSEEGIILRKNRSIQVEGAFGVLKQDYGFRKFLTRGKVHVTVEMLLLCFGYNVQKLHNKIQNNRCGQQLHTQKVA</sequence>
<dbReference type="PANTHER" id="PTHR33408:SF2">
    <property type="entry name" value="TRANSPOSASE DDE DOMAIN-CONTAINING PROTEIN"/>
    <property type="match status" value="1"/>
</dbReference>
<proteinExistence type="predicted"/>
<dbReference type="RefSeq" id="WP_256656461.1">
    <property type="nucleotide sequence ID" value="NZ_CP071250.1"/>
</dbReference>
<dbReference type="EMBL" id="CP071250">
    <property type="protein sequence ID" value="UUF08972.1"/>
    <property type="molecule type" value="Genomic_DNA"/>
</dbReference>
<evidence type="ECO:0000313" key="4">
    <source>
        <dbReference type="Proteomes" id="UP001058072"/>
    </source>
</evidence>
<evidence type="ECO:0000259" key="2">
    <source>
        <dbReference type="Pfam" id="PF13751"/>
    </source>
</evidence>
<dbReference type="Pfam" id="PF13751">
    <property type="entry name" value="DDE_Tnp_1_6"/>
    <property type="match status" value="1"/>
</dbReference>
<organism evidence="3 4">
    <name type="scientific">Turicibacter bilis</name>
    <dbReference type="NCBI Taxonomy" id="2735723"/>
    <lineage>
        <taxon>Bacteria</taxon>
        <taxon>Bacillati</taxon>
        <taxon>Bacillota</taxon>
        <taxon>Erysipelotrichia</taxon>
        <taxon>Erysipelotrichales</taxon>
        <taxon>Turicibacteraceae</taxon>
        <taxon>Turicibacter</taxon>
    </lineage>
</organism>